<dbReference type="InterPro" id="IPR025239">
    <property type="entry name" value="DUF4187"/>
</dbReference>
<dbReference type="GO" id="GO:0003676">
    <property type="term" value="F:nucleic acid binding"/>
    <property type="evidence" value="ECO:0007669"/>
    <property type="project" value="InterPro"/>
</dbReference>
<accession>A0A1G4K903</accession>
<dbReference type="PANTHER" id="PTHR21032">
    <property type="entry name" value="G PATCH DOMAIN-CONTAINING PROTEIN 11"/>
    <property type="match status" value="1"/>
</dbReference>
<evidence type="ECO:0000256" key="1">
    <source>
        <dbReference type="SAM" id="MobiDB-lite"/>
    </source>
</evidence>
<keyword evidence="4" id="KW-1185">Reference proteome</keyword>
<feature type="compositionally biased region" description="Basic and acidic residues" evidence="1">
    <location>
        <begin position="191"/>
        <end position="204"/>
    </location>
</feature>
<dbReference type="OrthoDB" id="786951at2759"/>
<dbReference type="InterPro" id="IPR039249">
    <property type="entry name" value="GPATCH11"/>
</dbReference>
<feature type="compositionally biased region" description="Acidic residues" evidence="1">
    <location>
        <begin position="27"/>
        <end position="46"/>
    </location>
</feature>
<name>A0A1G4K903_9SACH</name>
<proteinExistence type="predicted"/>
<dbReference type="PROSITE" id="PS50174">
    <property type="entry name" value="G_PATCH"/>
    <property type="match status" value="1"/>
</dbReference>
<dbReference type="AlphaFoldDB" id="A0A1G4K903"/>
<dbReference type="EMBL" id="LT598484">
    <property type="protein sequence ID" value="SCV00558.1"/>
    <property type="molecule type" value="Genomic_DNA"/>
</dbReference>
<evidence type="ECO:0000313" key="3">
    <source>
        <dbReference type="EMBL" id="SCV00558.1"/>
    </source>
</evidence>
<feature type="domain" description="G-patch" evidence="2">
    <location>
        <begin position="69"/>
        <end position="126"/>
    </location>
</feature>
<evidence type="ECO:0000313" key="4">
    <source>
        <dbReference type="Proteomes" id="UP000191144"/>
    </source>
</evidence>
<gene>
    <name evidence="3" type="ORF">LAME_0G10528G</name>
</gene>
<dbReference type="InterPro" id="IPR000467">
    <property type="entry name" value="G_patch_dom"/>
</dbReference>
<dbReference type="GO" id="GO:0000776">
    <property type="term" value="C:kinetochore"/>
    <property type="evidence" value="ECO:0007669"/>
    <property type="project" value="TreeGrafter"/>
</dbReference>
<feature type="region of interest" description="Disordered" evidence="1">
    <location>
        <begin position="189"/>
        <end position="212"/>
    </location>
</feature>
<organism evidence="3 4">
    <name type="scientific">Lachancea meyersii CBS 8951</name>
    <dbReference type="NCBI Taxonomy" id="1266667"/>
    <lineage>
        <taxon>Eukaryota</taxon>
        <taxon>Fungi</taxon>
        <taxon>Dikarya</taxon>
        <taxon>Ascomycota</taxon>
        <taxon>Saccharomycotina</taxon>
        <taxon>Saccharomycetes</taxon>
        <taxon>Saccharomycetales</taxon>
        <taxon>Saccharomycetaceae</taxon>
        <taxon>Lachancea</taxon>
    </lineage>
</organism>
<dbReference type="PANTHER" id="PTHR21032:SF0">
    <property type="entry name" value="G PATCH DOMAIN-CONTAINING PROTEIN 11"/>
    <property type="match status" value="1"/>
</dbReference>
<protein>
    <submittedName>
        <fullName evidence="3">LAME_0G10528g1_1</fullName>
    </submittedName>
</protein>
<dbReference type="Proteomes" id="UP000191144">
    <property type="component" value="Chromosome G"/>
</dbReference>
<sequence length="303" mass="34577">MAKRAGTSNKDEMNQEVICIGTGRDGADEEEEEDYMTMDLSGEDVTTEQPQHKSKLRRIDSEQEQASKILPRGFAMMTKMGFNIGEGLGQNDTNALKAPIRASGYGGPIRVRNFQLSVPGEGQASDFDEKTYQKWIQHRGQRSSELRTLRVMQKTAFELNGDVECFSTNTDSRDVNCLWRRYVMDLQQKMRPKETNTEEQEGRQRSRAPAVATGREKCLLSSEKENQEKCPLENASTIDSDDLESDADKELQLFEDQTLSQQISRVHTHMRTEFFYCFYCGVQFSTEEELHQQCPGPTPEDHC</sequence>
<feature type="region of interest" description="Disordered" evidence="1">
    <location>
        <begin position="1"/>
        <end position="61"/>
    </location>
</feature>
<reference evidence="4" key="1">
    <citation type="submission" date="2016-03" db="EMBL/GenBank/DDBJ databases">
        <authorList>
            <person name="Devillers Hugo."/>
        </authorList>
    </citation>
    <scope>NUCLEOTIDE SEQUENCE [LARGE SCALE GENOMIC DNA]</scope>
</reference>
<dbReference type="SMART" id="SM01173">
    <property type="entry name" value="DUF4187"/>
    <property type="match status" value="1"/>
</dbReference>
<dbReference type="Pfam" id="PF01585">
    <property type="entry name" value="G-patch"/>
    <property type="match status" value="1"/>
</dbReference>
<dbReference type="Pfam" id="PF13821">
    <property type="entry name" value="DUF4187"/>
    <property type="match status" value="1"/>
</dbReference>
<evidence type="ECO:0000259" key="2">
    <source>
        <dbReference type="PROSITE" id="PS50174"/>
    </source>
</evidence>